<dbReference type="Proteomes" id="UP000663891">
    <property type="component" value="Unassembled WGS sequence"/>
</dbReference>
<name>A0A815I5P9_9BILA</name>
<evidence type="ECO:0000256" key="1">
    <source>
        <dbReference type="SAM" id="Phobius"/>
    </source>
</evidence>
<keyword evidence="1" id="KW-0472">Membrane</keyword>
<evidence type="ECO:0000313" key="4">
    <source>
        <dbReference type="EMBL" id="CAF3855165.1"/>
    </source>
</evidence>
<gene>
    <name evidence="2" type="ORF">JYZ213_LOCUS35732</name>
    <name evidence="4" type="ORF">OXD698_LOCUS21493</name>
    <name evidence="3" type="ORF">VCS650_LOCUS36731</name>
</gene>
<protein>
    <submittedName>
        <fullName evidence="2">Uncharacterized protein</fullName>
    </submittedName>
</protein>
<keyword evidence="1" id="KW-0812">Transmembrane</keyword>
<dbReference type="EMBL" id="CAJNOG010000815">
    <property type="protein sequence ID" value="CAF1363748.1"/>
    <property type="molecule type" value="Genomic_DNA"/>
</dbReference>
<evidence type="ECO:0000313" key="5">
    <source>
        <dbReference type="Proteomes" id="UP000663845"/>
    </source>
</evidence>
<accession>A0A815I5P9</accession>
<evidence type="ECO:0000313" key="3">
    <source>
        <dbReference type="EMBL" id="CAF1404979.1"/>
    </source>
</evidence>
<reference evidence="2" key="1">
    <citation type="submission" date="2021-02" db="EMBL/GenBank/DDBJ databases">
        <authorList>
            <person name="Nowell W R."/>
        </authorList>
    </citation>
    <scope>NUCLEOTIDE SEQUENCE</scope>
</reference>
<evidence type="ECO:0000313" key="2">
    <source>
        <dbReference type="EMBL" id="CAF1363748.1"/>
    </source>
</evidence>
<dbReference type="Proteomes" id="UP000663845">
    <property type="component" value="Unassembled WGS sequence"/>
</dbReference>
<dbReference type="CDD" id="cd00761">
    <property type="entry name" value="Glyco_tranf_GTA_type"/>
    <property type="match status" value="1"/>
</dbReference>
<dbReference type="AlphaFoldDB" id="A0A815I5P9"/>
<feature type="transmembrane region" description="Helical" evidence="1">
    <location>
        <begin position="12"/>
        <end position="32"/>
    </location>
</feature>
<dbReference type="EMBL" id="CAJOAZ010001771">
    <property type="protein sequence ID" value="CAF3855165.1"/>
    <property type="molecule type" value="Genomic_DNA"/>
</dbReference>
<keyword evidence="1" id="KW-1133">Transmembrane helix</keyword>
<dbReference type="Proteomes" id="UP000663844">
    <property type="component" value="Unassembled WGS sequence"/>
</dbReference>
<dbReference type="EMBL" id="CAJNON010000925">
    <property type="protein sequence ID" value="CAF1404979.1"/>
    <property type="molecule type" value="Genomic_DNA"/>
</dbReference>
<proteinExistence type="predicted"/>
<organism evidence="2 5">
    <name type="scientific">Adineta steineri</name>
    <dbReference type="NCBI Taxonomy" id="433720"/>
    <lineage>
        <taxon>Eukaryota</taxon>
        <taxon>Metazoa</taxon>
        <taxon>Spiralia</taxon>
        <taxon>Gnathifera</taxon>
        <taxon>Rotifera</taxon>
        <taxon>Eurotatoria</taxon>
        <taxon>Bdelloidea</taxon>
        <taxon>Adinetida</taxon>
        <taxon>Adinetidae</taxon>
        <taxon>Adineta</taxon>
    </lineage>
</organism>
<comment type="caution">
    <text evidence="2">The sequence shown here is derived from an EMBL/GenBank/DDBJ whole genome shotgun (WGS) entry which is preliminary data.</text>
</comment>
<sequence length="346" mass="40323">MFVCRQLQCFKFKYLLLFVLVTCFTLVIFFFVNKSSINISPLAIGIETISTSSINTTRHLSKVNTSNCLQSDTRPFFEQEYPQTNLPQRISNSSYQNILHQLHSLRLIVVACAHNVESEIKNYRSHMEPILDLSHSSSRILICESDSTDKTLEKLHQWSRAQVYTFGNMMKSYPERTHRLAFCRNTLLNKTHDLKADYILVTDFDRFPITVPSFLANFRYNIDDWSVMTASPSDYYYDIWALRTLSDSVMNYDVWRRIGDLERSGKNYCGGKLVDLIITIHQKYMPIEYGLLEVRSAFGGSALYKVNSTYGYQYDGATCEHVSFHLCIRKKIKEEFLLIRNFKLNK</sequence>